<comment type="subcellular location">
    <subcellularLocation>
        <location evidence="1">Cell membrane</location>
        <topology evidence="1">Peripheral membrane protein</topology>
    </subcellularLocation>
</comment>
<keyword evidence="6" id="KW-0472">Membrane</keyword>
<protein>
    <submittedName>
        <fullName evidence="7">Uncharacterized protein</fullName>
    </submittedName>
</protein>
<dbReference type="Gene3D" id="3.40.50.12580">
    <property type="match status" value="1"/>
</dbReference>
<dbReference type="Pfam" id="PF04464">
    <property type="entry name" value="Glyphos_transf"/>
    <property type="match status" value="1"/>
</dbReference>
<organism evidence="7 8">
    <name type="scientific">Niallia circulans</name>
    <name type="common">Bacillus circulans</name>
    <dbReference type="NCBI Taxonomy" id="1397"/>
    <lineage>
        <taxon>Bacteria</taxon>
        <taxon>Bacillati</taxon>
        <taxon>Bacillota</taxon>
        <taxon>Bacilli</taxon>
        <taxon>Bacillales</taxon>
        <taxon>Bacillaceae</taxon>
        <taxon>Niallia</taxon>
    </lineage>
</organism>
<keyword evidence="8" id="KW-1185">Reference proteome</keyword>
<evidence type="ECO:0000256" key="4">
    <source>
        <dbReference type="ARBA" id="ARBA00022679"/>
    </source>
</evidence>
<dbReference type="Proteomes" id="UP000036045">
    <property type="component" value="Unassembled WGS sequence"/>
</dbReference>
<dbReference type="InterPro" id="IPR051612">
    <property type="entry name" value="Teichoic_Acid_Biosynth"/>
</dbReference>
<dbReference type="PANTHER" id="PTHR37316">
    <property type="entry name" value="TEICHOIC ACID GLYCEROL-PHOSPHATE PRIMASE"/>
    <property type="match status" value="1"/>
</dbReference>
<proteinExistence type="inferred from homology"/>
<dbReference type="SUPFAM" id="SSF53756">
    <property type="entry name" value="UDP-Glycosyltransferase/glycogen phosphorylase"/>
    <property type="match status" value="1"/>
</dbReference>
<accession>A0A0J1IE37</accession>
<reference evidence="7 8" key="1">
    <citation type="submission" date="2015-05" db="EMBL/GenBank/DDBJ databases">
        <title>Whole genome sequence and identification of bacterial endophytes from Costus igneus.</title>
        <authorList>
            <person name="Lee Y.P."/>
            <person name="Gan H.M."/>
            <person name="Eng W."/>
            <person name="Wheatley M.S."/>
            <person name="Caraballo A."/>
            <person name="Polter S."/>
            <person name="Savka M.A."/>
            <person name="Hudson A.O."/>
        </authorList>
    </citation>
    <scope>NUCLEOTIDE SEQUENCE [LARGE SCALE GENOMIC DNA]</scope>
    <source>
        <strain evidence="7 8">RIT379</strain>
    </source>
</reference>
<dbReference type="PANTHER" id="PTHR37316:SF1">
    <property type="entry name" value="TEICHOIC ACID GLYCEROL-PHOSPHATE PRIMASE"/>
    <property type="match status" value="1"/>
</dbReference>
<name>A0A0J1IE37_NIACI</name>
<evidence type="ECO:0000256" key="5">
    <source>
        <dbReference type="ARBA" id="ARBA00022944"/>
    </source>
</evidence>
<dbReference type="GO" id="GO:0019350">
    <property type="term" value="P:teichoic acid biosynthetic process"/>
    <property type="evidence" value="ECO:0007669"/>
    <property type="project" value="UniProtKB-KW"/>
</dbReference>
<comment type="caution">
    <text evidence="7">The sequence shown here is derived from an EMBL/GenBank/DDBJ whole genome shotgun (WGS) entry which is preliminary data.</text>
</comment>
<evidence type="ECO:0000256" key="2">
    <source>
        <dbReference type="ARBA" id="ARBA00010488"/>
    </source>
</evidence>
<dbReference type="GO" id="GO:0005886">
    <property type="term" value="C:plasma membrane"/>
    <property type="evidence" value="ECO:0007669"/>
    <property type="project" value="UniProtKB-SubCell"/>
</dbReference>
<comment type="similarity">
    <text evidence="2">Belongs to the CDP-glycerol glycerophosphotransferase family.</text>
</comment>
<dbReference type="InterPro" id="IPR007554">
    <property type="entry name" value="Glycerophosphate_synth"/>
</dbReference>
<keyword evidence="5" id="KW-0777">Teichoic acid biosynthesis</keyword>
<dbReference type="Gene3D" id="3.40.50.11820">
    <property type="match status" value="1"/>
</dbReference>
<evidence type="ECO:0000256" key="6">
    <source>
        <dbReference type="ARBA" id="ARBA00023136"/>
    </source>
</evidence>
<keyword evidence="4" id="KW-0808">Transferase</keyword>
<dbReference type="EMBL" id="LDPH01000021">
    <property type="protein sequence ID" value="KLV24231.1"/>
    <property type="molecule type" value="Genomic_DNA"/>
</dbReference>
<evidence type="ECO:0000256" key="3">
    <source>
        <dbReference type="ARBA" id="ARBA00022475"/>
    </source>
</evidence>
<evidence type="ECO:0000313" key="7">
    <source>
        <dbReference type="EMBL" id="KLV24231.1"/>
    </source>
</evidence>
<dbReference type="RefSeq" id="WP_047943662.1">
    <property type="nucleotide sequence ID" value="NZ_JARTLH010000004.1"/>
</dbReference>
<dbReference type="GO" id="GO:0047355">
    <property type="term" value="F:CDP-glycerol glycerophosphotransferase activity"/>
    <property type="evidence" value="ECO:0007669"/>
    <property type="project" value="InterPro"/>
</dbReference>
<gene>
    <name evidence="7" type="ORF">ABW02_18035</name>
</gene>
<evidence type="ECO:0000313" key="8">
    <source>
        <dbReference type="Proteomes" id="UP000036045"/>
    </source>
</evidence>
<evidence type="ECO:0000256" key="1">
    <source>
        <dbReference type="ARBA" id="ARBA00004202"/>
    </source>
</evidence>
<dbReference type="PATRIC" id="fig|1397.4.peg.2315"/>
<dbReference type="AlphaFoldDB" id="A0A0J1IE37"/>
<sequence>MVRELFIYMYLMLFSFLFKVAKLFPLQKKIVFCVSFVENNYFIYNELKKNSQTYPCIFLTDHKTTSFFKDKVTIGDTVLPFSPRHFGSFLKGIYHLATSRVVVLDNYFGFLSAIQFKNEVRKLQIWHANGAIKTFGWKDYSVKHRSNRAKKRFSKVYNQFDYILSGSKKMSAIYQQAFSVSEKRMLEIGIPRTDIFFDQHYIKKVKDTFYTKYPTFREKKIILYAPTFRDDQGETSDLPLNFAYFKEKLKSDYILLIKLHPSIKNAMDLSNYEGFVYDLSSYPTMNDLLFISDILITDYSSIPFEYSFLQKPMIFYPYDLEEYSQNRGFWEPYDQLVPGPIAHNSEEIVDYISHSSFDYKKIENFHEDWNTYSLGNASKNVANQLHKWLK</sequence>
<keyword evidence="3" id="KW-1003">Cell membrane</keyword>
<dbReference type="InterPro" id="IPR043149">
    <property type="entry name" value="TagF_N"/>
</dbReference>
<dbReference type="InterPro" id="IPR043148">
    <property type="entry name" value="TagF_C"/>
</dbReference>